<gene>
    <name evidence="1" type="ORF">DPMN_061054</name>
</gene>
<name>A0A9D4C6A9_DREPO</name>
<reference evidence="1" key="2">
    <citation type="submission" date="2020-11" db="EMBL/GenBank/DDBJ databases">
        <authorList>
            <person name="McCartney M.A."/>
            <person name="Auch B."/>
            <person name="Kono T."/>
            <person name="Mallez S."/>
            <person name="Becker A."/>
            <person name="Gohl D.M."/>
            <person name="Silverstein K.A.T."/>
            <person name="Koren S."/>
            <person name="Bechman K.B."/>
            <person name="Herman A."/>
            <person name="Abrahante J.E."/>
            <person name="Garbe J."/>
        </authorList>
    </citation>
    <scope>NUCLEOTIDE SEQUENCE</scope>
    <source>
        <strain evidence="1">Duluth1</strain>
        <tissue evidence="1">Whole animal</tissue>
    </source>
</reference>
<evidence type="ECO:0000313" key="1">
    <source>
        <dbReference type="EMBL" id="KAH3718253.1"/>
    </source>
</evidence>
<sequence>MSYNVALNAARARTSDRVTVGLPRCSDIEEQQTSTGTSDRVSVGLQWCSDMEGQQTQFVYGVRRVWKLYIAFQC</sequence>
<evidence type="ECO:0000313" key="2">
    <source>
        <dbReference type="Proteomes" id="UP000828390"/>
    </source>
</evidence>
<dbReference type="Proteomes" id="UP000828390">
    <property type="component" value="Unassembled WGS sequence"/>
</dbReference>
<reference evidence="1" key="1">
    <citation type="journal article" date="2019" name="bioRxiv">
        <title>The Genome of the Zebra Mussel, Dreissena polymorpha: A Resource for Invasive Species Research.</title>
        <authorList>
            <person name="McCartney M.A."/>
            <person name="Auch B."/>
            <person name="Kono T."/>
            <person name="Mallez S."/>
            <person name="Zhang Y."/>
            <person name="Obille A."/>
            <person name="Becker A."/>
            <person name="Abrahante J.E."/>
            <person name="Garbe J."/>
            <person name="Badalamenti J.P."/>
            <person name="Herman A."/>
            <person name="Mangelson H."/>
            <person name="Liachko I."/>
            <person name="Sullivan S."/>
            <person name="Sone E.D."/>
            <person name="Koren S."/>
            <person name="Silverstein K.A.T."/>
            <person name="Beckman K.B."/>
            <person name="Gohl D.M."/>
        </authorList>
    </citation>
    <scope>NUCLEOTIDE SEQUENCE</scope>
    <source>
        <strain evidence="1">Duluth1</strain>
        <tissue evidence="1">Whole animal</tissue>
    </source>
</reference>
<dbReference type="EMBL" id="JAIWYP010000013">
    <property type="protein sequence ID" value="KAH3718253.1"/>
    <property type="molecule type" value="Genomic_DNA"/>
</dbReference>
<accession>A0A9D4C6A9</accession>
<organism evidence="1 2">
    <name type="scientific">Dreissena polymorpha</name>
    <name type="common">Zebra mussel</name>
    <name type="synonym">Mytilus polymorpha</name>
    <dbReference type="NCBI Taxonomy" id="45954"/>
    <lineage>
        <taxon>Eukaryota</taxon>
        <taxon>Metazoa</taxon>
        <taxon>Spiralia</taxon>
        <taxon>Lophotrochozoa</taxon>
        <taxon>Mollusca</taxon>
        <taxon>Bivalvia</taxon>
        <taxon>Autobranchia</taxon>
        <taxon>Heteroconchia</taxon>
        <taxon>Euheterodonta</taxon>
        <taxon>Imparidentia</taxon>
        <taxon>Neoheterodontei</taxon>
        <taxon>Myida</taxon>
        <taxon>Dreissenoidea</taxon>
        <taxon>Dreissenidae</taxon>
        <taxon>Dreissena</taxon>
    </lineage>
</organism>
<keyword evidence="2" id="KW-1185">Reference proteome</keyword>
<proteinExistence type="predicted"/>
<dbReference type="AlphaFoldDB" id="A0A9D4C6A9"/>
<protein>
    <submittedName>
        <fullName evidence="1">Uncharacterized protein</fullName>
    </submittedName>
</protein>
<comment type="caution">
    <text evidence="1">The sequence shown here is derived from an EMBL/GenBank/DDBJ whole genome shotgun (WGS) entry which is preliminary data.</text>
</comment>